<keyword evidence="6 8" id="KW-1133">Transmembrane helix</keyword>
<comment type="caution">
    <text evidence="10">The sequence shown here is derived from an EMBL/GenBank/DDBJ whole genome shotgun (WGS) entry which is preliminary data.</text>
</comment>
<feature type="transmembrane region" description="Helical" evidence="8">
    <location>
        <begin position="164"/>
        <end position="183"/>
    </location>
</feature>
<proteinExistence type="inferred from homology"/>
<feature type="transmembrane region" description="Helical" evidence="8">
    <location>
        <begin position="204"/>
        <end position="229"/>
    </location>
</feature>
<keyword evidence="4" id="KW-1003">Cell membrane</keyword>
<dbReference type="InterPro" id="IPR004812">
    <property type="entry name" value="Efflux_drug-R_Bcr/CmlA"/>
</dbReference>
<dbReference type="Gene3D" id="1.20.1720.10">
    <property type="entry name" value="Multidrug resistance protein D"/>
    <property type="match status" value="1"/>
</dbReference>
<feature type="transmembrane region" description="Helical" evidence="8">
    <location>
        <begin position="104"/>
        <end position="122"/>
    </location>
</feature>
<evidence type="ECO:0000256" key="8">
    <source>
        <dbReference type="RuleBase" id="RU365088"/>
    </source>
</evidence>
<gene>
    <name evidence="10" type="ORF">ACFOEI_11795</name>
</gene>
<dbReference type="Proteomes" id="UP001595640">
    <property type="component" value="Unassembled WGS sequence"/>
</dbReference>
<evidence type="ECO:0000256" key="4">
    <source>
        <dbReference type="ARBA" id="ARBA00022475"/>
    </source>
</evidence>
<keyword evidence="7 8" id="KW-0472">Membrane</keyword>
<evidence type="ECO:0000259" key="9">
    <source>
        <dbReference type="PROSITE" id="PS50850"/>
    </source>
</evidence>
<dbReference type="InterPro" id="IPR011701">
    <property type="entry name" value="MFS"/>
</dbReference>
<keyword evidence="3 8" id="KW-0813">Transport</keyword>
<feature type="transmembrane region" description="Helical" evidence="8">
    <location>
        <begin position="45"/>
        <end position="63"/>
    </location>
</feature>
<feature type="transmembrane region" description="Helical" evidence="8">
    <location>
        <begin position="313"/>
        <end position="332"/>
    </location>
</feature>
<dbReference type="Pfam" id="PF07690">
    <property type="entry name" value="MFS_1"/>
    <property type="match status" value="1"/>
</dbReference>
<evidence type="ECO:0000256" key="1">
    <source>
        <dbReference type="ARBA" id="ARBA00004651"/>
    </source>
</evidence>
<evidence type="ECO:0000256" key="6">
    <source>
        <dbReference type="ARBA" id="ARBA00022989"/>
    </source>
</evidence>
<feature type="transmembrane region" description="Helical" evidence="8">
    <location>
        <begin position="249"/>
        <end position="267"/>
    </location>
</feature>
<dbReference type="InterPro" id="IPR036259">
    <property type="entry name" value="MFS_trans_sf"/>
</dbReference>
<dbReference type="EMBL" id="JBHRUH010000019">
    <property type="protein sequence ID" value="MFC3292743.1"/>
    <property type="molecule type" value="Genomic_DNA"/>
</dbReference>
<organism evidence="10 11">
    <name type="scientific">Modicisalibacter luteus</name>
    <dbReference type="NCBI Taxonomy" id="453962"/>
    <lineage>
        <taxon>Bacteria</taxon>
        <taxon>Pseudomonadati</taxon>
        <taxon>Pseudomonadota</taxon>
        <taxon>Gammaproteobacteria</taxon>
        <taxon>Oceanospirillales</taxon>
        <taxon>Halomonadaceae</taxon>
        <taxon>Modicisalibacter</taxon>
    </lineage>
</organism>
<dbReference type="SUPFAM" id="SSF103473">
    <property type="entry name" value="MFS general substrate transporter"/>
    <property type="match status" value="1"/>
</dbReference>
<dbReference type="PANTHER" id="PTHR23502:SF132">
    <property type="entry name" value="POLYAMINE TRANSPORTER 2-RELATED"/>
    <property type="match status" value="1"/>
</dbReference>
<dbReference type="PANTHER" id="PTHR23502">
    <property type="entry name" value="MAJOR FACILITATOR SUPERFAMILY"/>
    <property type="match status" value="1"/>
</dbReference>
<feature type="transmembrane region" description="Helical" evidence="8">
    <location>
        <begin position="370"/>
        <end position="389"/>
    </location>
</feature>
<reference evidence="11" key="1">
    <citation type="journal article" date="2019" name="Int. J. Syst. Evol. Microbiol.">
        <title>The Global Catalogue of Microorganisms (GCM) 10K type strain sequencing project: providing services to taxonomists for standard genome sequencing and annotation.</title>
        <authorList>
            <consortium name="The Broad Institute Genomics Platform"/>
            <consortium name="The Broad Institute Genome Sequencing Center for Infectious Disease"/>
            <person name="Wu L."/>
            <person name="Ma J."/>
        </authorList>
    </citation>
    <scope>NUCLEOTIDE SEQUENCE [LARGE SCALE GENOMIC DNA]</scope>
    <source>
        <strain evidence="11">KCTC 12847</strain>
    </source>
</reference>
<evidence type="ECO:0000256" key="7">
    <source>
        <dbReference type="ARBA" id="ARBA00023136"/>
    </source>
</evidence>
<dbReference type="RefSeq" id="WP_377057316.1">
    <property type="nucleotide sequence ID" value="NZ_JBHRUH010000019.1"/>
</dbReference>
<sequence>MIKLTSPIAVVVLAAMVAMGPLATSMYLPAFPAMAETFSVGADRIQLTLSAYMIGLAIAQLLCGPLADRFGRKPLLLVGMGLFCLGSVGCMFADSITVLFGYRFFQAFGAASGMVLAQAMVRDTFEPVEAAKKLAYMGSTTAVAPALAPVVGGALLVAFGWPSIFLFLAIYAALTLAVVGVGLPESLPRERRQTLHPRTVMDNYLSAISNRTFLAHALAVSLMFAGHYGFMSGAPFVLIELFEVPEAHFGWYFLFVVAAFIAGNLLGARLISKVGGHRLILVGGSLLVLAGVLVVSLVASGADTLAAIIGPQVIYAIGSGMMMPQLIAGALAPFHHMAGTAASMLGFIQMGSAATSSALVGRLYDGTALPMVLVIALAGASALVVYLSLSRRPVMDV</sequence>
<feature type="transmembrane region" description="Helical" evidence="8">
    <location>
        <begin position="134"/>
        <end position="158"/>
    </location>
</feature>
<evidence type="ECO:0000313" key="10">
    <source>
        <dbReference type="EMBL" id="MFC3292743.1"/>
    </source>
</evidence>
<feature type="transmembrane region" description="Helical" evidence="8">
    <location>
        <begin position="344"/>
        <end position="364"/>
    </location>
</feature>
<dbReference type="PROSITE" id="PS50850">
    <property type="entry name" value="MFS"/>
    <property type="match status" value="1"/>
</dbReference>
<keyword evidence="8" id="KW-0997">Cell inner membrane</keyword>
<feature type="domain" description="Major facilitator superfamily (MFS) profile" evidence="9">
    <location>
        <begin position="9"/>
        <end position="393"/>
    </location>
</feature>
<evidence type="ECO:0000256" key="3">
    <source>
        <dbReference type="ARBA" id="ARBA00022448"/>
    </source>
</evidence>
<keyword evidence="11" id="KW-1185">Reference proteome</keyword>
<dbReference type="NCBIfam" id="TIGR00710">
    <property type="entry name" value="efflux_Bcr_CflA"/>
    <property type="match status" value="1"/>
</dbReference>
<dbReference type="InterPro" id="IPR020846">
    <property type="entry name" value="MFS_dom"/>
</dbReference>
<comment type="similarity">
    <text evidence="2 8">Belongs to the major facilitator superfamily. Bcr/CmlA family.</text>
</comment>
<evidence type="ECO:0000256" key="2">
    <source>
        <dbReference type="ARBA" id="ARBA00006236"/>
    </source>
</evidence>
<feature type="non-terminal residue" evidence="10">
    <location>
        <position position="397"/>
    </location>
</feature>
<accession>A0ABV7M3D8</accession>
<feature type="transmembrane region" description="Helical" evidence="8">
    <location>
        <begin position="279"/>
        <end position="301"/>
    </location>
</feature>
<dbReference type="CDD" id="cd17320">
    <property type="entry name" value="MFS_MdfA_MDR_like"/>
    <property type="match status" value="1"/>
</dbReference>
<keyword evidence="5 8" id="KW-0812">Transmembrane</keyword>
<feature type="transmembrane region" description="Helical" evidence="8">
    <location>
        <begin position="75"/>
        <end position="98"/>
    </location>
</feature>
<evidence type="ECO:0000313" key="11">
    <source>
        <dbReference type="Proteomes" id="UP001595640"/>
    </source>
</evidence>
<evidence type="ECO:0000256" key="5">
    <source>
        <dbReference type="ARBA" id="ARBA00022692"/>
    </source>
</evidence>
<protein>
    <recommendedName>
        <fullName evidence="8">Bcr/CflA family efflux transporter</fullName>
    </recommendedName>
</protein>
<comment type="caution">
    <text evidence="8">Lacks conserved residue(s) required for the propagation of feature annotation.</text>
</comment>
<name>A0ABV7M3D8_9GAMM</name>
<comment type="subcellular location">
    <subcellularLocation>
        <location evidence="8">Cell inner membrane</location>
        <topology evidence="8">Multi-pass membrane protein</topology>
    </subcellularLocation>
    <subcellularLocation>
        <location evidence="1">Cell membrane</location>
        <topology evidence="1">Multi-pass membrane protein</topology>
    </subcellularLocation>
</comment>